<reference evidence="3 4" key="2">
    <citation type="submission" date="2007-04" db="EMBL/GenBank/DDBJ databases">
        <title>Draft genome sequence of Ruminococcus torques (ATCC 27756).</title>
        <authorList>
            <person name="Sudarsanam P."/>
            <person name="Ley R."/>
            <person name="Guruge J."/>
            <person name="Turnbaugh P.J."/>
            <person name="Mahowald M."/>
            <person name="Liep D."/>
            <person name="Gordon J."/>
        </authorList>
    </citation>
    <scope>NUCLEOTIDE SEQUENCE [LARGE SCALE GENOMIC DNA]</scope>
    <source>
        <strain evidence="3 4">ATCC 27756</strain>
    </source>
</reference>
<dbReference type="EMBL" id="AAVP02000045">
    <property type="protein sequence ID" value="EDK22945.1"/>
    <property type="molecule type" value="Genomic_DNA"/>
</dbReference>
<sequence>MSKEERHLQTKIRMFEDILLRTKNPSQVDNIQMELTRMRAKLQKLYFKRMES</sequence>
<dbReference type="HOGENOM" id="CLU_211384_0_0_9"/>
<dbReference type="PaxDb" id="411460-RUMTOR_02455"/>
<protein>
    <submittedName>
        <fullName evidence="3">Uncharacterized protein</fullName>
    </submittedName>
</protein>
<evidence type="ECO:0000313" key="4">
    <source>
        <dbReference type="Proteomes" id="UP000003577"/>
    </source>
</evidence>
<dbReference type="EMBL" id="AAVP02000032">
    <property type="protein sequence ID" value="EDK23000.1"/>
    <property type="molecule type" value="Genomic_DNA"/>
</dbReference>
<proteinExistence type="predicted"/>
<dbReference type="AlphaFoldDB" id="A5KQB7"/>
<reference evidence="3 4" key="1">
    <citation type="submission" date="2007-03" db="EMBL/GenBank/DDBJ databases">
        <authorList>
            <person name="Fulton L."/>
            <person name="Clifton S."/>
            <person name="Fulton B."/>
            <person name="Xu J."/>
            <person name="Minx P."/>
            <person name="Pepin K.H."/>
            <person name="Johnson M."/>
            <person name="Thiruvilangam P."/>
            <person name="Bhonagiri V."/>
            <person name="Nash W.E."/>
            <person name="Mardis E.R."/>
            <person name="Wilson R.K."/>
        </authorList>
    </citation>
    <scope>NUCLEOTIDE SEQUENCE [LARGE SCALE GENOMIC DNA]</scope>
    <source>
        <strain evidence="3 4">ATCC 27756</strain>
    </source>
</reference>
<dbReference type="EMBL" id="AAVP02000016">
    <property type="protein sequence ID" value="EDK23307.1"/>
    <property type="molecule type" value="Genomic_DNA"/>
</dbReference>
<accession>A5KQB7</accession>
<organism evidence="3 4">
    <name type="scientific">[Ruminococcus] torques ATCC 27756</name>
    <dbReference type="NCBI Taxonomy" id="411460"/>
    <lineage>
        <taxon>Bacteria</taxon>
        <taxon>Bacillati</taxon>
        <taxon>Bacillota</taxon>
        <taxon>Clostridia</taxon>
        <taxon>Lachnospirales</taxon>
        <taxon>Lachnospiraceae</taxon>
        <taxon>Mediterraneibacter</taxon>
    </lineage>
</organism>
<evidence type="ECO:0000313" key="3">
    <source>
        <dbReference type="EMBL" id="EDK23307.1"/>
    </source>
</evidence>
<evidence type="ECO:0000313" key="1">
    <source>
        <dbReference type="EMBL" id="EDK22945.1"/>
    </source>
</evidence>
<gene>
    <name evidence="3" type="ORF">RUMTOR_02455</name>
    <name evidence="2" type="ORF">RUMTOR_02838</name>
    <name evidence="1" type="ORF">RUMTOR_02895</name>
</gene>
<comment type="caution">
    <text evidence="3">The sequence shown here is derived from an EMBL/GenBank/DDBJ whole genome shotgun (WGS) entry which is preliminary data.</text>
</comment>
<dbReference type="Proteomes" id="UP000003577">
    <property type="component" value="Unassembled WGS sequence"/>
</dbReference>
<evidence type="ECO:0000313" key="2">
    <source>
        <dbReference type="EMBL" id="EDK23000.1"/>
    </source>
</evidence>
<name>A5KQB7_9FIRM</name>